<dbReference type="CDD" id="cd00058">
    <property type="entry name" value="beta-trefoil_FGF"/>
    <property type="match status" value="1"/>
</dbReference>
<dbReference type="InterPro" id="IPR002209">
    <property type="entry name" value="Fibroblast_GF_fam"/>
</dbReference>
<evidence type="ECO:0000313" key="4">
    <source>
        <dbReference type="Proteomes" id="UP000292052"/>
    </source>
</evidence>
<dbReference type="EMBL" id="QDEB01100106">
    <property type="protein sequence ID" value="RZC32117.1"/>
    <property type="molecule type" value="Genomic_DNA"/>
</dbReference>
<comment type="similarity">
    <text evidence="1">Belongs to the heparin-binding growth factors family.</text>
</comment>
<dbReference type="Gene3D" id="2.80.10.50">
    <property type="match status" value="1"/>
</dbReference>
<dbReference type="GO" id="GO:0008083">
    <property type="term" value="F:growth factor activity"/>
    <property type="evidence" value="ECO:0007669"/>
    <property type="project" value="InterPro"/>
</dbReference>
<name>A0A482VHW2_ASBVE</name>
<dbReference type="Pfam" id="PF00167">
    <property type="entry name" value="FGF"/>
    <property type="match status" value="1"/>
</dbReference>
<protein>
    <submittedName>
        <fullName evidence="3">FGF domain containing protein</fullName>
    </submittedName>
</protein>
<dbReference type="PRINTS" id="PR00262">
    <property type="entry name" value="IL1HBGF"/>
</dbReference>
<reference evidence="3 4" key="1">
    <citation type="submission" date="2017-03" db="EMBL/GenBank/DDBJ databases">
        <title>Genome of the blue death feigning beetle - Asbolus verrucosus.</title>
        <authorList>
            <person name="Rider S.D."/>
        </authorList>
    </citation>
    <scope>NUCLEOTIDE SEQUENCE [LARGE SCALE GENOMIC DNA]</scope>
    <source>
        <strain evidence="3">Butters</strain>
        <tissue evidence="3">Head and leg muscle</tissue>
    </source>
</reference>
<dbReference type="SUPFAM" id="SSF50353">
    <property type="entry name" value="Cytokine"/>
    <property type="match status" value="1"/>
</dbReference>
<organism evidence="3 4">
    <name type="scientific">Asbolus verrucosus</name>
    <name type="common">Desert ironclad beetle</name>
    <dbReference type="NCBI Taxonomy" id="1661398"/>
    <lineage>
        <taxon>Eukaryota</taxon>
        <taxon>Metazoa</taxon>
        <taxon>Ecdysozoa</taxon>
        <taxon>Arthropoda</taxon>
        <taxon>Hexapoda</taxon>
        <taxon>Insecta</taxon>
        <taxon>Pterygota</taxon>
        <taxon>Neoptera</taxon>
        <taxon>Endopterygota</taxon>
        <taxon>Coleoptera</taxon>
        <taxon>Polyphaga</taxon>
        <taxon>Cucujiformia</taxon>
        <taxon>Tenebrionidae</taxon>
        <taxon>Pimeliinae</taxon>
        <taxon>Asbolus</taxon>
    </lineage>
</organism>
<dbReference type="AlphaFoldDB" id="A0A482VHW2"/>
<dbReference type="InterPro" id="IPR008996">
    <property type="entry name" value="IL1/FGF"/>
</dbReference>
<dbReference type="SMART" id="SM00442">
    <property type="entry name" value="FGF"/>
    <property type="match status" value="1"/>
</dbReference>
<comment type="caution">
    <text evidence="3">The sequence shown here is derived from an EMBL/GenBank/DDBJ whole genome shotgun (WGS) entry which is preliminary data.</text>
</comment>
<dbReference type="Proteomes" id="UP000292052">
    <property type="component" value="Unassembled WGS sequence"/>
</dbReference>
<dbReference type="STRING" id="1661398.A0A482VHW2"/>
<proteinExistence type="inferred from homology"/>
<dbReference type="InterPro" id="IPR056378">
    <property type="entry name" value="Let-756-like_FGF"/>
</dbReference>
<feature type="compositionally biased region" description="Acidic residues" evidence="2">
    <location>
        <begin position="9"/>
        <end position="25"/>
    </location>
</feature>
<dbReference type="PANTHER" id="PTHR11486">
    <property type="entry name" value="FIBROBLAST GROWTH FACTOR"/>
    <property type="match status" value="1"/>
</dbReference>
<sequence length="209" mass="23629">MENGTSDSDTTEEESLSSDNDEIDEANLVKNRTKRSTTWCAVEDEGAPFTPKITWPPPSPSSDWRRLRPVRLGNPLYGTKMQLYSKTKHHLSVYPDGVVRGTPDDNDLHTFLKLTSAGYPGHVRIKGLLSNLYVAMDKKGRLYGEPDMMEAATIFIESFQGSYNTYLSLKYAHLGWYIGIKKSGKCKRGPQTAYGQKAISFLPRRKRFQ</sequence>
<evidence type="ECO:0000313" key="3">
    <source>
        <dbReference type="EMBL" id="RZC32117.1"/>
    </source>
</evidence>
<feature type="region of interest" description="Disordered" evidence="2">
    <location>
        <begin position="1"/>
        <end position="37"/>
    </location>
</feature>
<gene>
    <name evidence="3" type="ORF">BDFB_003710</name>
</gene>
<keyword evidence="4" id="KW-1185">Reference proteome</keyword>
<evidence type="ECO:0000256" key="2">
    <source>
        <dbReference type="SAM" id="MobiDB-lite"/>
    </source>
</evidence>
<evidence type="ECO:0000256" key="1">
    <source>
        <dbReference type="ARBA" id="ARBA00007936"/>
    </source>
</evidence>
<dbReference type="OrthoDB" id="5987799at2759"/>
<accession>A0A482VHW2</accession>